<dbReference type="InterPro" id="IPR036061">
    <property type="entry name" value="CheW-like_dom_sf"/>
</dbReference>
<dbReference type="PANTHER" id="PTHR22617">
    <property type="entry name" value="CHEMOTAXIS SENSOR HISTIDINE KINASE-RELATED"/>
    <property type="match status" value="1"/>
</dbReference>
<dbReference type="Gene3D" id="2.40.50.180">
    <property type="entry name" value="CheA-289, Domain 4"/>
    <property type="match status" value="1"/>
</dbReference>
<accession>A0A7W6CEU8</accession>
<dbReference type="RefSeq" id="WP_183625365.1">
    <property type="nucleotide sequence ID" value="NZ_JACIDX010000007.1"/>
</dbReference>
<organism evidence="2 3">
    <name type="scientific">Novosphingobium sediminicola</name>
    <dbReference type="NCBI Taxonomy" id="563162"/>
    <lineage>
        <taxon>Bacteria</taxon>
        <taxon>Pseudomonadati</taxon>
        <taxon>Pseudomonadota</taxon>
        <taxon>Alphaproteobacteria</taxon>
        <taxon>Sphingomonadales</taxon>
        <taxon>Sphingomonadaceae</taxon>
        <taxon>Novosphingobium</taxon>
    </lineage>
</organism>
<evidence type="ECO:0000313" key="2">
    <source>
        <dbReference type="EMBL" id="MBB3955246.1"/>
    </source>
</evidence>
<dbReference type="GO" id="GO:0006935">
    <property type="term" value="P:chemotaxis"/>
    <property type="evidence" value="ECO:0007669"/>
    <property type="project" value="InterPro"/>
</dbReference>
<evidence type="ECO:0000313" key="3">
    <source>
        <dbReference type="Proteomes" id="UP000548867"/>
    </source>
</evidence>
<name>A0A7W6CEU8_9SPHN</name>
<protein>
    <submittedName>
        <fullName evidence="2">Purine-binding chemotaxis protein CheW</fullName>
    </submittedName>
</protein>
<feature type="domain" description="CheW-like" evidence="1">
    <location>
        <begin position="10"/>
        <end position="154"/>
    </location>
</feature>
<gene>
    <name evidence="2" type="ORF">GGR38_002198</name>
</gene>
<dbReference type="SMART" id="SM00260">
    <property type="entry name" value="CheW"/>
    <property type="match status" value="1"/>
</dbReference>
<dbReference type="GO" id="GO:0005829">
    <property type="term" value="C:cytosol"/>
    <property type="evidence" value="ECO:0007669"/>
    <property type="project" value="TreeGrafter"/>
</dbReference>
<dbReference type="EMBL" id="JACIDX010000007">
    <property type="protein sequence ID" value="MBB3955246.1"/>
    <property type="molecule type" value="Genomic_DNA"/>
</dbReference>
<keyword evidence="3" id="KW-1185">Reference proteome</keyword>
<sequence length="169" mass="18481">MSGVQPGLHPVQAVTFSIGAEVFAVPVEQVREILDYQETFRLPGAPEHFLGLIDVRGVGVPTIDLRLRLGLPRAEPTPLTRILILEVPRDGEVILLGLVIDRALVVSAFARESIEKAPDIGIRWRSDYITGVIRQDGGFVVLIDIAKVLTSQDAAMIGLSSNEPWERVP</sequence>
<dbReference type="PANTHER" id="PTHR22617:SF23">
    <property type="entry name" value="CHEMOTAXIS PROTEIN CHEW"/>
    <property type="match status" value="1"/>
</dbReference>
<dbReference type="SUPFAM" id="SSF50341">
    <property type="entry name" value="CheW-like"/>
    <property type="match status" value="1"/>
</dbReference>
<dbReference type="PROSITE" id="PS50851">
    <property type="entry name" value="CHEW"/>
    <property type="match status" value="1"/>
</dbReference>
<dbReference type="Gene3D" id="2.30.30.40">
    <property type="entry name" value="SH3 Domains"/>
    <property type="match status" value="1"/>
</dbReference>
<comment type="caution">
    <text evidence="2">The sequence shown here is derived from an EMBL/GenBank/DDBJ whole genome shotgun (WGS) entry which is preliminary data.</text>
</comment>
<dbReference type="Pfam" id="PF01584">
    <property type="entry name" value="CheW"/>
    <property type="match status" value="1"/>
</dbReference>
<dbReference type="GO" id="GO:0007165">
    <property type="term" value="P:signal transduction"/>
    <property type="evidence" value="ECO:0007669"/>
    <property type="project" value="InterPro"/>
</dbReference>
<evidence type="ECO:0000259" key="1">
    <source>
        <dbReference type="PROSITE" id="PS50851"/>
    </source>
</evidence>
<dbReference type="InterPro" id="IPR039315">
    <property type="entry name" value="CheW"/>
</dbReference>
<reference evidence="2 3" key="1">
    <citation type="submission" date="2020-08" db="EMBL/GenBank/DDBJ databases">
        <title>Genomic Encyclopedia of Type Strains, Phase IV (KMG-IV): sequencing the most valuable type-strain genomes for metagenomic binning, comparative biology and taxonomic classification.</title>
        <authorList>
            <person name="Goeker M."/>
        </authorList>
    </citation>
    <scope>NUCLEOTIDE SEQUENCE [LARGE SCALE GENOMIC DNA]</scope>
    <source>
        <strain evidence="2 3">DSM 27057</strain>
    </source>
</reference>
<dbReference type="Proteomes" id="UP000548867">
    <property type="component" value="Unassembled WGS sequence"/>
</dbReference>
<proteinExistence type="predicted"/>
<dbReference type="InterPro" id="IPR002545">
    <property type="entry name" value="CheW-lke_dom"/>
</dbReference>
<dbReference type="AlphaFoldDB" id="A0A7W6CEU8"/>